<organism evidence="1">
    <name type="scientific">Tomelloso virus</name>
    <dbReference type="NCBI Taxonomy" id="2053981"/>
    <lineage>
        <taxon>Viruses</taxon>
        <taxon>Viruses incertae sedis</taxon>
        <taxon>Naldaviricetes</taxon>
        <taxon>Lefavirales</taxon>
        <taxon>Nudiviridae</taxon>
        <taxon>Alphanudivirus</taxon>
        <taxon>Alphanudivirus alterdromelanogasteris</taxon>
    </lineage>
</organism>
<dbReference type="RefSeq" id="YP_009553418.1">
    <property type="nucleotide sequence ID" value="NC_040789.1"/>
</dbReference>
<protein>
    <submittedName>
        <fullName evidence="1">GrBNV gp83-like protein</fullName>
    </submittedName>
</protein>
<evidence type="ECO:0000313" key="1">
    <source>
        <dbReference type="EMBL" id="ATY70196.1"/>
    </source>
</evidence>
<accession>A0A2H4T2Q0</accession>
<dbReference type="KEGG" id="vg:41701408"/>
<proteinExistence type="predicted"/>
<keyword evidence="2" id="KW-1185">Reference proteome</keyword>
<evidence type="ECO:0000313" key="2">
    <source>
        <dbReference type="Proteomes" id="UP000289333"/>
    </source>
</evidence>
<dbReference type="EMBL" id="KY457233">
    <property type="protein sequence ID" value="ATY70196.1"/>
    <property type="molecule type" value="Genomic_DNA"/>
</dbReference>
<name>A0A2H4T2Q0_9VIRU</name>
<dbReference type="GeneID" id="41701408"/>
<sequence>MEFYAQLRKSMVEMGQNGLKVTKLPTVENSDEILSQINKSTESGKEKERLVVGVYVLASIYKNKLVAARSKKERNFAKQSAASHSVKSNGIEKTKNQRAKIDKLDCLSDVILESTSVQLKMAVAFFLSTKLADNVKLSLISAIVNDSDQSRTCEYISNLFLDPQQAIAKVREYIDKSDRSALSKSTEKYILCALIELSDLFRDKTYSKLAMDINSQRYIDLSTRYLSNGLIHTIAPFEPAIASFIKNSIALCSQEDERKIIHNQYRTSPVETINAVISGLPDPKKRNISRVSDKSRIFSADETYQCHKGPVGYTRDIVATYYKSGQKLYKILTYSDCLYDVIGCTTETVDSKGETVRIDELFDRIPWMDRLRLLPEFRAKVVINSTTGAELNSYTGDSSDIAVSWMNDEGYSCSKTYIMKKPKDPKIKVEETDGNDE</sequence>
<dbReference type="Proteomes" id="UP000289333">
    <property type="component" value="Segment"/>
</dbReference>
<dbReference type="OrthoDB" id="7525at10239"/>
<reference evidence="1" key="1">
    <citation type="journal article" date="2021" name="Virus">
        <title>The discovery, distribution and diversity of DNA viruses associated with Drosophila melanogaster in Europe.</title>
        <authorList>
            <person name="Wallace M.A."/>
            <person name="Coffman K.A."/>
            <person name="Gilbert C."/>
            <person name="Ravindran S."/>
            <person name="Albery G.F."/>
            <person name="Abbott J."/>
            <person name="Argyridou E."/>
            <person name="Bellosta P."/>
            <person name="Betancourt A.J."/>
            <person name="Colinet H."/>
            <person name="Eric K."/>
            <person name="Glaser-Schmitt A."/>
            <person name="Grath S."/>
            <person name="Jelic M."/>
            <person name="Kankare M."/>
            <person name="Kozeretska I."/>
            <person name="Loeschcke V."/>
            <person name="Montchamp-Moreau C."/>
            <person name="Ometto L."/>
            <person name="Onder B.S."/>
            <person name="Orengo D.J."/>
            <person name="Parsch J."/>
            <person name="Pascual M."/>
            <person name="Patenkovic A."/>
            <person name="Puerma E."/>
            <person name="Ritchie M.G."/>
            <person name="Rota-Stabelli O."/>
            <person name="Schou M.F."/>
            <person name="Serga S.V."/>
            <person name="Stamenkovic-Radak M."/>
            <person name="Tanaskovic M."/>
            <person name="Veselinovic M.S."/>
            <person name="Vieira J."/>
            <person name="Vieira C.P."/>
            <person name="Kapun M."/>
            <person name="Flatt T."/>
            <person name="Gonzalez J."/>
            <person name="Staubach F."/>
            <person name="Obbard D.J."/>
        </authorList>
    </citation>
    <scope>NUCLEOTIDE SEQUENCE</scope>
    <source>
        <strain evidence="1">DrosEU28 Tomelloso 2015</strain>
    </source>
</reference>